<dbReference type="Proteomes" id="UP001194579">
    <property type="component" value="Unassembled WGS sequence"/>
</dbReference>
<reference evidence="11" key="3">
    <citation type="submission" date="2023-07" db="EMBL/GenBank/DDBJ databases">
        <title>Identification of Pectobacterium versatile causing blackleg of potato from New York State with a whole genome sequencing approach.</title>
        <authorList>
            <person name="Ma X."/>
            <person name="Swingle B."/>
        </authorList>
    </citation>
    <scope>NUCLEOTIDE SEQUENCE [LARGE SCALE GENOMIC DNA]</scope>
    <source>
        <strain evidence="11">NY1588A</strain>
    </source>
</reference>
<dbReference type="PANTHER" id="PTHR30477">
    <property type="entry name" value="ABC-TRANSPORTER METAL-BINDING PROTEIN"/>
    <property type="match status" value="1"/>
</dbReference>
<evidence type="ECO:0000313" key="11">
    <source>
        <dbReference type="Proteomes" id="UP001194579"/>
    </source>
</evidence>
<dbReference type="EMBL" id="CP003415">
    <property type="protein sequence ID" value="AFI90532.1"/>
    <property type="molecule type" value="Genomic_DNA"/>
</dbReference>
<feature type="transmembrane region" description="Helical" evidence="7">
    <location>
        <begin position="229"/>
        <end position="251"/>
    </location>
</feature>
<evidence type="ECO:0000256" key="3">
    <source>
        <dbReference type="ARBA" id="ARBA00022692"/>
    </source>
</evidence>
<evidence type="ECO:0000313" key="9">
    <source>
        <dbReference type="EMBL" id="MBI0553069.1"/>
    </source>
</evidence>
<evidence type="ECO:0000256" key="4">
    <source>
        <dbReference type="ARBA" id="ARBA00022989"/>
    </source>
</evidence>
<feature type="transmembrane region" description="Helical" evidence="7">
    <location>
        <begin position="203"/>
        <end position="222"/>
    </location>
</feature>
<feature type="transmembrane region" description="Helical" evidence="7">
    <location>
        <begin position="176"/>
        <end position="197"/>
    </location>
</feature>
<dbReference type="GO" id="GO:0043190">
    <property type="term" value="C:ATP-binding cassette (ABC) transporter complex"/>
    <property type="evidence" value="ECO:0007669"/>
    <property type="project" value="InterPro"/>
</dbReference>
<dbReference type="eggNOG" id="COG1108">
    <property type="taxonomic scope" value="Bacteria"/>
</dbReference>
<feature type="transmembrane region" description="Helical" evidence="7">
    <location>
        <begin position="142"/>
        <end position="164"/>
    </location>
</feature>
<keyword evidence="11" id="KW-1185">Reference proteome</keyword>
<dbReference type="AlphaFoldDB" id="A0A0H3I3D0"/>
<organism evidence="8 10">
    <name type="scientific">Pectobacterium parmentieri</name>
    <dbReference type="NCBI Taxonomy" id="1905730"/>
    <lineage>
        <taxon>Bacteria</taxon>
        <taxon>Pseudomonadati</taxon>
        <taxon>Pseudomonadota</taxon>
        <taxon>Gammaproteobacteria</taxon>
        <taxon>Enterobacterales</taxon>
        <taxon>Pectobacteriaceae</taxon>
        <taxon>Pectobacterium</taxon>
    </lineage>
</organism>
<evidence type="ECO:0000256" key="5">
    <source>
        <dbReference type="ARBA" id="ARBA00023136"/>
    </source>
</evidence>
<dbReference type="HOGENOM" id="CLU_028808_4_2_6"/>
<keyword evidence="5 7" id="KW-0472">Membrane</keyword>
<feature type="transmembrane region" description="Helical" evidence="7">
    <location>
        <begin position="74"/>
        <end position="92"/>
    </location>
</feature>
<evidence type="ECO:0000256" key="6">
    <source>
        <dbReference type="RuleBase" id="RU003943"/>
    </source>
</evidence>
<dbReference type="Gene3D" id="1.10.3470.10">
    <property type="entry name" value="ABC transporter involved in vitamin B12 uptake, BtuC"/>
    <property type="match status" value="1"/>
</dbReference>
<reference evidence="8 10" key="1">
    <citation type="journal article" date="2012" name="J. Bacteriol.">
        <title>Genome sequence of Pectobacterium sp. strain SCC3193.</title>
        <authorList>
            <person name="Koskinen J.P."/>
            <person name="Laine P."/>
            <person name="Niemi O."/>
            <person name="Nykyri J."/>
            <person name="Harjunpaa H."/>
            <person name="Auvinen P."/>
            <person name="Paulin L."/>
            <person name="Pirhonen M."/>
            <person name="Palva T."/>
            <person name="Holm L."/>
        </authorList>
    </citation>
    <scope>NUCLEOTIDE SEQUENCE [LARGE SCALE GENOMIC DNA]</scope>
    <source>
        <strain evidence="8 10">SCC3193</strain>
    </source>
</reference>
<dbReference type="Proteomes" id="UP000008044">
    <property type="component" value="Chromosome"/>
</dbReference>
<evidence type="ECO:0000313" key="8">
    <source>
        <dbReference type="EMBL" id="AFI90532.1"/>
    </source>
</evidence>
<sequence>MLWLYDLLVNPFVEFGFMRRALVGALLLSLSACPVGVFLTLRRMSLVGDAMSHAVLPGAAIGFLLYGLEIIPMTLGGMVAGLMVAIGAGVVSRLTVQKEDASMAAFYLISLALGVLIVSLRGSSVDLMHVLFGSVLALNVEALVLIASVSVVSLLMLVLLWRALIAECLDPLFLRAVSRLGSPVHFLFLTLVVINLVAGYQALGTLLSVGLMILPAVTARFWTRRVITLCLASVLIGMVACISGLLFSYHYSLPSGPAIILTNGVFYLASTSVAMMKNARRRPHTSLVNSRPSRTE</sequence>
<feature type="transmembrane region" description="Helical" evidence="7">
    <location>
        <begin position="104"/>
        <end position="122"/>
    </location>
</feature>
<feature type="transmembrane region" description="Helical" evidence="7">
    <location>
        <begin position="50"/>
        <end position="68"/>
    </location>
</feature>
<name>A0A0H3I3D0_PECPM</name>
<dbReference type="NCBIfam" id="NF040871">
    <property type="entry name" value="AztB"/>
    <property type="match status" value="1"/>
</dbReference>
<dbReference type="PATRIC" id="fig|1166016.3.peg.2464"/>
<comment type="similarity">
    <text evidence="2 6">Belongs to the ABC-3 integral membrane protein family.</text>
</comment>
<dbReference type="STRING" id="1905730.W5S_2444"/>
<dbReference type="RefSeq" id="WP_014700106.1">
    <property type="nucleotide sequence ID" value="NC_017845.1"/>
</dbReference>
<keyword evidence="3 6" id="KW-0812">Transmembrane</keyword>
<evidence type="ECO:0000256" key="2">
    <source>
        <dbReference type="ARBA" id="ARBA00008034"/>
    </source>
</evidence>
<gene>
    <name evidence="8" type="ordered locus">W5S_2444</name>
    <name evidence="9" type="ORF">F6Q06_00965</name>
</gene>
<dbReference type="SUPFAM" id="SSF81345">
    <property type="entry name" value="ABC transporter involved in vitamin B12 uptake, BtuC"/>
    <property type="match status" value="1"/>
</dbReference>
<evidence type="ECO:0000256" key="7">
    <source>
        <dbReference type="SAM" id="Phobius"/>
    </source>
</evidence>
<feature type="transmembrane region" description="Helical" evidence="7">
    <location>
        <begin position="257"/>
        <end position="276"/>
    </location>
</feature>
<evidence type="ECO:0000256" key="1">
    <source>
        <dbReference type="ARBA" id="ARBA00004141"/>
    </source>
</evidence>
<evidence type="ECO:0000313" key="10">
    <source>
        <dbReference type="Proteomes" id="UP000008044"/>
    </source>
</evidence>
<feature type="transmembrane region" description="Helical" evidence="7">
    <location>
        <begin position="20"/>
        <end position="41"/>
    </location>
</feature>
<dbReference type="Pfam" id="PF00950">
    <property type="entry name" value="ABC-3"/>
    <property type="match status" value="1"/>
</dbReference>
<dbReference type="PANTHER" id="PTHR30477:SF13">
    <property type="entry name" value="IRON TRANSPORT SYSTEM MEMBRANE PROTEIN HI_0360-RELATED"/>
    <property type="match status" value="1"/>
</dbReference>
<dbReference type="GO" id="GO:0055085">
    <property type="term" value="P:transmembrane transport"/>
    <property type="evidence" value="ECO:0007669"/>
    <property type="project" value="InterPro"/>
</dbReference>
<dbReference type="InterPro" id="IPR037294">
    <property type="entry name" value="ABC_BtuC-like"/>
</dbReference>
<protein>
    <submittedName>
        <fullName evidence="8">Manganese transport system membrane protein MntB</fullName>
    </submittedName>
    <submittedName>
        <fullName evidence="9">Metal ABC transporter permease</fullName>
    </submittedName>
</protein>
<dbReference type="EMBL" id="WABS01000001">
    <property type="protein sequence ID" value="MBI0553069.1"/>
    <property type="molecule type" value="Genomic_DNA"/>
</dbReference>
<accession>A0A0H3I3D0</accession>
<comment type="subcellular location">
    <subcellularLocation>
        <location evidence="6">Cell membrane</location>
        <topology evidence="6">Multi-pass membrane protein</topology>
    </subcellularLocation>
    <subcellularLocation>
        <location evidence="1">Membrane</location>
        <topology evidence="1">Multi-pass membrane protein</topology>
    </subcellularLocation>
</comment>
<keyword evidence="6" id="KW-0813">Transport</keyword>
<proteinExistence type="inferred from homology"/>
<reference evidence="8" key="2">
    <citation type="submission" date="2012-03" db="EMBL/GenBank/DDBJ databases">
        <authorList>
            <person name="Koskinen P."/>
            <person name="Laine P."/>
            <person name="Niemi O."/>
            <person name="Nykyri J."/>
            <person name="Harjunpaa H."/>
            <person name="Auvinen P."/>
            <person name="Paulin L."/>
            <person name="Pirhonen M."/>
            <person name="Palva T."/>
            <person name="Holm L."/>
        </authorList>
    </citation>
    <scope>NUCLEOTIDE SEQUENCE</scope>
    <source>
        <strain evidence="8">SCC3193</strain>
    </source>
</reference>
<keyword evidence="4 7" id="KW-1133">Transmembrane helix</keyword>
<dbReference type="GO" id="GO:0010043">
    <property type="term" value="P:response to zinc ion"/>
    <property type="evidence" value="ECO:0007669"/>
    <property type="project" value="TreeGrafter"/>
</dbReference>
<reference evidence="9" key="4">
    <citation type="submission" date="2024-05" db="EMBL/GenBank/DDBJ databases">
        <title>Identification of Pectobacterium versatile causing blackleg of potato from New York State with a whole genome sequencing approach.</title>
        <authorList>
            <person name="Ma X."/>
            <person name="Swingle B."/>
        </authorList>
    </citation>
    <scope>NUCLEOTIDE SEQUENCE</scope>
    <source>
        <strain evidence="9">NY1588A</strain>
    </source>
</reference>
<dbReference type="KEGG" id="pec:W5S_2444"/>
<dbReference type="InterPro" id="IPR001626">
    <property type="entry name" value="ABC_TroCD"/>
</dbReference>